<evidence type="ECO:0000313" key="1">
    <source>
        <dbReference type="EMBL" id="AAP98702.1"/>
    </source>
</evidence>
<sequence>MDSCFDDWRASSLQGSTTYNVAYDPKHTLAYGFCNQVSVKKFHLKPPKSQEKFL</sequence>
<evidence type="ECO:0000313" key="2">
    <source>
        <dbReference type="Proteomes" id="UP000000424"/>
    </source>
</evidence>
<dbReference type="Proteomes" id="UP000000424">
    <property type="component" value="Chromosome"/>
</dbReference>
<gene>
    <name evidence="1" type="ordered locus">CpB0773</name>
</gene>
<reference evidence="1" key="1">
    <citation type="submission" date="2002-05" db="EMBL/GenBank/DDBJ databases">
        <title>The genome sequence of Chlamydia pneumoniae TW183 and comparison with other Chlamydia strains based on whole genome sequence analysis.</title>
        <authorList>
            <person name="Geng M.M."/>
            <person name="Schuhmacher A."/>
            <person name="Muehldorfer I."/>
            <person name="Bensch K.W."/>
            <person name="Schaefer K.P."/>
            <person name="Schneider S."/>
            <person name="Pohl T."/>
            <person name="Essig A."/>
            <person name="Marre R."/>
            <person name="Melchers K."/>
        </authorList>
    </citation>
    <scope>NUCLEOTIDE SEQUENCE [LARGE SCALE GENOMIC DNA]</scope>
    <source>
        <strain evidence="1">TW-183</strain>
    </source>
</reference>
<proteinExistence type="predicted"/>
<keyword evidence="2" id="KW-1185">Reference proteome</keyword>
<name>A0ABM5LD52_CHLPN</name>
<organism evidence="1 2">
    <name type="scientific">Chlamydia pneumoniae</name>
    <name type="common">Chlamydophila pneumoniae</name>
    <dbReference type="NCBI Taxonomy" id="83558"/>
    <lineage>
        <taxon>Bacteria</taxon>
        <taxon>Pseudomonadati</taxon>
        <taxon>Chlamydiota</taxon>
        <taxon>Chlamydiia</taxon>
        <taxon>Chlamydiales</taxon>
        <taxon>Chlamydiaceae</taxon>
        <taxon>Chlamydia/Chlamydophila group</taxon>
        <taxon>Chlamydia</taxon>
    </lineage>
</organism>
<protein>
    <submittedName>
        <fullName evidence="1">Uncharacterized protein</fullName>
    </submittedName>
</protein>
<accession>A0ABM5LD52</accession>
<dbReference type="EMBL" id="AE009440">
    <property type="protein sequence ID" value="AAP98702.1"/>
    <property type="molecule type" value="Genomic_DNA"/>
</dbReference>